<dbReference type="SMART" id="SM00228">
    <property type="entry name" value="PDZ"/>
    <property type="match status" value="3"/>
</dbReference>
<dbReference type="Proteomes" id="UP000887560">
    <property type="component" value="Unplaced"/>
</dbReference>
<reference evidence="4" key="1">
    <citation type="submission" date="2022-11" db="UniProtKB">
        <authorList>
            <consortium name="WormBaseParasite"/>
        </authorList>
    </citation>
    <scope>IDENTIFICATION</scope>
</reference>
<feature type="compositionally biased region" description="Low complexity" evidence="1">
    <location>
        <begin position="700"/>
        <end position="710"/>
    </location>
</feature>
<organism evidence="3 4">
    <name type="scientific">Meloidogyne floridensis</name>
    <dbReference type="NCBI Taxonomy" id="298350"/>
    <lineage>
        <taxon>Eukaryota</taxon>
        <taxon>Metazoa</taxon>
        <taxon>Ecdysozoa</taxon>
        <taxon>Nematoda</taxon>
        <taxon>Chromadorea</taxon>
        <taxon>Rhabditida</taxon>
        <taxon>Tylenchina</taxon>
        <taxon>Tylenchomorpha</taxon>
        <taxon>Tylenchoidea</taxon>
        <taxon>Meloidogynidae</taxon>
        <taxon>Meloidogyninae</taxon>
        <taxon>Meloidogyne</taxon>
    </lineage>
</organism>
<dbReference type="PANTHER" id="PTHR37443">
    <property type="entry name" value="PROTEIN CBG09852-RELATED"/>
    <property type="match status" value="1"/>
</dbReference>
<evidence type="ECO:0000313" key="3">
    <source>
        <dbReference type="Proteomes" id="UP000887560"/>
    </source>
</evidence>
<feature type="region of interest" description="Disordered" evidence="1">
    <location>
        <begin position="53"/>
        <end position="150"/>
    </location>
</feature>
<feature type="region of interest" description="Disordered" evidence="1">
    <location>
        <begin position="495"/>
        <end position="549"/>
    </location>
</feature>
<feature type="compositionally biased region" description="Low complexity" evidence="1">
    <location>
        <begin position="639"/>
        <end position="653"/>
    </location>
</feature>
<dbReference type="WBParaSite" id="scf7180000420604.g5531">
    <property type="protein sequence ID" value="scf7180000420604.g5531"/>
    <property type="gene ID" value="scf7180000420604.g5531"/>
</dbReference>
<dbReference type="Gene3D" id="2.30.42.10">
    <property type="match status" value="3"/>
</dbReference>
<sequence>MSFTHSPSKQDYVTILAIYDDPPPSFKSTSVNTIVSTSLPEEKTKKQLKLEIDSNHKISNQQKKRNDRSPFIDVKSLDMPPSSIGLQVQHSSETKFSNLSKPHSEKNSRKHQNGEAMSVHFAPTQKKDPDKSFQEENWRQNNSRKSRIGDNFLDANEKIDLEQNELKKWSSFLQVDPSNYRFQKIVLSPETKDLSMGLEISAVPNPQRPSHLLAVEVRKIDQRGRIAEDGQLRVCDQIVNINGTPCDQISFARARLHLRDLQSISEPSLSFFRRINSKKLNNNSPQLEQFKLKKGENTSLIGFCKEIKLTKGEDGFGFSYAGRLNASEQHLYYIKGLRKNLDLTLGDRILQINGIDLSNLTQSQVTSLLKKIPIGETIKLKQQLIGETFLEIIQMLIPLNETPGAGLGISVKAQRMGCNDLGLYVRSILHGSAAYKDGRLKVNDRLIGIEEVNLLNYSLNGEALDAFMGTLSQIPTNKRTVLLFIARIKEGEDEEKEGGNLNEKLKQQQHQSRWGSDSELSQKEQFVRDSVTRRSISEKRPLGQHNDPSHLRTYQRILHQRQTSAPAVSSVFRSRRSLHEPLNISSPEEPRSRKSRPRTTFYDGDCSTTKYESQTLPSPKNQSKIVCPGSYSPQRKFPSSALSSSKSQPDSLSTPKPQQKNNENGKRRGSLGSGLFKLFSRTHSCKEDSPNKNKPKTTPHLHQQQQYRQQQPPPPPYFHSPTTSPPYSAYGFWPQCFPPPPIQHSFNQMSPSFLQQPITWAWARRSAPLATRRKQFAEASTNTSSPPNVSIDYYNSVCYAFTSGISDTDLTPSSQPHHQIHQNYSAGFSNSTNNNLHQSTYNNNKNNINLNTKKKIGKSKPSAIFYDEYNKNNNNWYSYLEQLSPLCQSHWFYRFIGGRYASALNSFFEYFRSLLLDNNPCGMCSYQQSCGFGGEKKCHSSPFHVQGGRPVIPFYVSERICGQKSLKGYDQHESCRLDYNKLIGFGGEECRLWPTDKVDLTSVEPGFREQIQNLQWYNCLATTETNETENELINVCRCCCFPFRPNPQTFLCEHVPGAPVAPEQEEENYSYSATDFH</sequence>
<dbReference type="PANTHER" id="PTHR37443:SF3">
    <property type="entry name" value="SECRETED PROTEIN"/>
    <property type="match status" value="1"/>
</dbReference>
<feature type="compositionally biased region" description="Polar residues" evidence="1">
    <location>
        <begin position="606"/>
        <end position="624"/>
    </location>
</feature>
<evidence type="ECO:0000313" key="4">
    <source>
        <dbReference type="WBParaSite" id="scf7180000420604.g5531"/>
    </source>
</evidence>
<feature type="compositionally biased region" description="Polar residues" evidence="1">
    <location>
        <begin position="508"/>
        <end position="519"/>
    </location>
</feature>
<feature type="compositionally biased region" description="Polar residues" evidence="1">
    <location>
        <begin position="84"/>
        <end position="101"/>
    </location>
</feature>
<feature type="domain" description="PDZ" evidence="2">
    <location>
        <begin position="396"/>
        <end position="458"/>
    </location>
</feature>
<feature type="compositionally biased region" description="Basic and acidic residues" evidence="1">
    <location>
        <begin position="520"/>
        <end position="541"/>
    </location>
</feature>
<name>A0A915NP57_9BILA</name>
<dbReference type="SUPFAM" id="SSF50156">
    <property type="entry name" value="PDZ domain-like"/>
    <property type="match status" value="3"/>
</dbReference>
<dbReference type="CDD" id="cd00136">
    <property type="entry name" value="PDZ_canonical"/>
    <property type="match status" value="1"/>
</dbReference>
<dbReference type="InterPro" id="IPR001478">
    <property type="entry name" value="PDZ"/>
</dbReference>
<proteinExistence type="predicted"/>
<feature type="region of interest" description="Disordered" evidence="1">
    <location>
        <begin position="561"/>
        <end position="721"/>
    </location>
</feature>
<accession>A0A915NP57</accession>
<dbReference type="PROSITE" id="PS50106">
    <property type="entry name" value="PDZ"/>
    <property type="match status" value="3"/>
</dbReference>
<dbReference type="AlphaFoldDB" id="A0A915NP57"/>
<evidence type="ECO:0000256" key="1">
    <source>
        <dbReference type="SAM" id="MobiDB-lite"/>
    </source>
</evidence>
<dbReference type="InterPro" id="IPR040271">
    <property type="entry name" value="T19C3.2-like"/>
</dbReference>
<dbReference type="InterPro" id="IPR036034">
    <property type="entry name" value="PDZ_sf"/>
</dbReference>
<protein>
    <submittedName>
        <fullName evidence="4">PDZ domain-containing protein</fullName>
    </submittedName>
</protein>
<dbReference type="Pfam" id="PF00595">
    <property type="entry name" value="PDZ"/>
    <property type="match status" value="1"/>
</dbReference>
<feature type="domain" description="PDZ" evidence="2">
    <location>
        <begin position="306"/>
        <end position="371"/>
    </location>
</feature>
<feature type="domain" description="PDZ" evidence="2">
    <location>
        <begin position="184"/>
        <end position="260"/>
    </location>
</feature>
<feature type="compositionally biased region" description="Basic and acidic residues" evidence="1">
    <location>
        <begin position="125"/>
        <end position="138"/>
    </location>
</feature>
<keyword evidence="3" id="KW-1185">Reference proteome</keyword>
<evidence type="ECO:0000259" key="2">
    <source>
        <dbReference type="PROSITE" id="PS50106"/>
    </source>
</evidence>